<organism evidence="6 7">
    <name type="scientific">Paludisphaera mucosa</name>
    <dbReference type="NCBI Taxonomy" id="3030827"/>
    <lineage>
        <taxon>Bacteria</taxon>
        <taxon>Pseudomonadati</taxon>
        <taxon>Planctomycetota</taxon>
        <taxon>Planctomycetia</taxon>
        <taxon>Isosphaerales</taxon>
        <taxon>Isosphaeraceae</taxon>
        <taxon>Paludisphaera</taxon>
    </lineage>
</organism>
<dbReference type="Gene3D" id="2.130.10.130">
    <property type="entry name" value="Integrin alpha, N-terminal"/>
    <property type="match status" value="1"/>
</dbReference>
<keyword evidence="1" id="KW-0732">Signal</keyword>
<evidence type="ECO:0000256" key="2">
    <source>
        <dbReference type="ARBA" id="ARBA00022737"/>
    </source>
</evidence>
<gene>
    <name evidence="6" type="ORF">PZE19_01740</name>
</gene>
<reference evidence="6 7" key="1">
    <citation type="submission" date="2023-03" db="EMBL/GenBank/DDBJ databases">
        <title>Paludisphaera mucosa sp. nov. a novel planctomycete from northern fen.</title>
        <authorList>
            <person name="Ivanova A."/>
        </authorList>
    </citation>
    <scope>NUCLEOTIDE SEQUENCE [LARGE SCALE GENOMIC DNA]</scope>
    <source>
        <strain evidence="6 7">Pla2</strain>
    </source>
</reference>
<name>A0ABT6F4I8_9BACT</name>
<sequence>MTRRDLGPALSPRRSAGRRPPRRMRPTLEPMEVRLAPAFGLTAGPPGLADLAASATLGATASFTVVDQPGDVDVYVGQTAVFAASADAPGLSVAWQSSDDGGATWLDVAGGDRAVTIGGTTRTWLDMATQPGRSGRQVRAVFAGGDPADVAASDPATLDLQPAPSTIAVALGANPRRIGEAMTITVGVSTGVPGLAAPDGGVVRVSVGPLQLTATLVGGQAAFDLPDTLDPGTYAFHASYGGDAYAGAVEADLDPLVVQNGASRMSVAIPSQSAFGSTVTLTAAVVQWAPEGYATPGGVMFLDGGQPIGFEQLVRQAEGAYVATFSTAQLAAGPHYLQLVYLGNYRTLATSSGVYVLTVGPAGAEVPSGAAGAIGAAGSTASAPPPSIAASDAPGGSLSAFDAGPASQPFELLTSLTAGLDDGFGQSISASADGGVLAVGAYQGVVDPTAGGSGSVSVFVRSGDAWSLTARLWAPEAQYFGFDVAMSADGSTLAVGAPLTAVGGRTSQGAVYVYARTGAEWALARILTASDGRASDRFGYSTSISGDGRVVAVGAERGGGAAQLPNKVSAYVFARGDDGWTQATELEPAEGTTVAVDATVGVELAADGATLLISALTPPSGGLAAIYSATAGVWTRDLFLNARTFGGVLSLSGRAALSPDGATAIAGATVGAAATDARPAILVLSRSGSTWTRTDVLTPPDAYADDPVGSGTLGGAKLAFTPDGATIVATAHEAAVDGLRREGAVHVFERSGASWSYVARLTEAGGAAEDNFGATTFAAGGVLFVTAFRPATVDGHSRGVVYAYLDARAGATVSPAEQAVLVDAVATFTAEARGAFASARWQVSGDGGLTWADVPGANGLVLAFRAGPGDSGKRFRAAFTAHGGVVATSDAASLAVVPQKVDLVIHEYDNPRRVGDPLRIVVVAGSAMAGGATPGGTIRLAIESNEWTAPLVDGRATFSLPTTLAVGAHGVTASYDGDGVRFGAASSAAPLTVVRGSSSLSVALPTEAAAGSLVTLTAFVGYSGTVILPFGGVMFLDGGRPIAFEQVAADAGGRIAATLATTALAPGDHYFQMVYLGDPGTSASSSPVYKLTIRPAGAAASASASATVDFSQKSNDSPATYVLKSSATLMNVSDSTTRPPAWPAGPPAGIFRGRMRTFDAARPRARVRQAHTGLGPKHSDI</sequence>
<dbReference type="Pfam" id="PF14312">
    <property type="entry name" value="FG-GAP_2"/>
    <property type="match status" value="2"/>
</dbReference>
<dbReference type="Gene3D" id="2.60.40.10">
    <property type="entry name" value="Immunoglobulins"/>
    <property type="match status" value="3"/>
</dbReference>
<evidence type="ECO:0000259" key="5">
    <source>
        <dbReference type="Pfam" id="PF16640"/>
    </source>
</evidence>
<evidence type="ECO:0000256" key="1">
    <source>
        <dbReference type="ARBA" id="ARBA00022729"/>
    </source>
</evidence>
<dbReference type="Proteomes" id="UP001216907">
    <property type="component" value="Unassembled WGS sequence"/>
</dbReference>
<dbReference type="PROSITE" id="PS51470">
    <property type="entry name" value="FG_GAP"/>
    <property type="match status" value="1"/>
</dbReference>
<comment type="caution">
    <text evidence="6">The sequence shown here is derived from an EMBL/GenBank/DDBJ whole genome shotgun (WGS) entry which is preliminary data.</text>
</comment>
<dbReference type="SUPFAM" id="SSF82171">
    <property type="entry name" value="DPP6 N-terminal domain-like"/>
    <property type="match status" value="1"/>
</dbReference>
<proteinExistence type="predicted"/>
<evidence type="ECO:0000313" key="7">
    <source>
        <dbReference type="Proteomes" id="UP001216907"/>
    </source>
</evidence>
<evidence type="ECO:0000256" key="4">
    <source>
        <dbReference type="SAM" id="MobiDB-lite"/>
    </source>
</evidence>
<feature type="domain" description="Bacterial Ig-like" evidence="5">
    <location>
        <begin position="1003"/>
        <end position="1093"/>
    </location>
</feature>
<dbReference type="InterPro" id="IPR013519">
    <property type="entry name" value="Int_alpha_beta-p"/>
</dbReference>
<dbReference type="InterPro" id="IPR013517">
    <property type="entry name" value="FG-GAP"/>
</dbReference>
<evidence type="ECO:0000313" key="6">
    <source>
        <dbReference type="EMBL" id="MDG3002496.1"/>
    </source>
</evidence>
<accession>A0ABT6F4I8</accession>
<keyword evidence="2" id="KW-0677">Repeat</keyword>
<protein>
    <submittedName>
        <fullName evidence="6">Ig-like domain repeat protein</fullName>
    </submittedName>
</protein>
<feature type="compositionally biased region" description="Basic residues" evidence="4">
    <location>
        <begin position="15"/>
        <end position="25"/>
    </location>
</feature>
<dbReference type="InterPro" id="IPR032109">
    <property type="entry name" value="Big_3_5"/>
</dbReference>
<dbReference type="RefSeq" id="WP_277858860.1">
    <property type="nucleotide sequence ID" value="NZ_JARRAG010000001.1"/>
</dbReference>
<feature type="region of interest" description="Disordered" evidence="4">
    <location>
        <begin position="1"/>
        <end position="27"/>
    </location>
</feature>
<dbReference type="PANTHER" id="PTHR36220:SF1">
    <property type="entry name" value="GAMMA TUBULIN COMPLEX COMPONENT C-TERMINAL DOMAIN-CONTAINING PROTEIN"/>
    <property type="match status" value="1"/>
</dbReference>
<dbReference type="InterPro" id="IPR028994">
    <property type="entry name" value="Integrin_alpha_N"/>
</dbReference>
<dbReference type="Pfam" id="PF16640">
    <property type="entry name" value="Big_3_5"/>
    <property type="match status" value="1"/>
</dbReference>
<dbReference type="SMART" id="SM00191">
    <property type="entry name" value="Int_alpha"/>
    <property type="match status" value="2"/>
</dbReference>
<keyword evidence="7" id="KW-1185">Reference proteome</keyword>
<dbReference type="EMBL" id="JARRAG010000001">
    <property type="protein sequence ID" value="MDG3002496.1"/>
    <property type="molecule type" value="Genomic_DNA"/>
</dbReference>
<keyword evidence="3" id="KW-0325">Glycoprotein</keyword>
<dbReference type="InterPro" id="IPR013783">
    <property type="entry name" value="Ig-like_fold"/>
</dbReference>
<dbReference type="PANTHER" id="PTHR36220">
    <property type="entry name" value="UNNAMED PRODUCT"/>
    <property type="match status" value="1"/>
</dbReference>
<evidence type="ECO:0000256" key="3">
    <source>
        <dbReference type="ARBA" id="ARBA00023180"/>
    </source>
</evidence>